<evidence type="ECO:0000313" key="6">
    <source>
        <dbReference type="Proteomes" id="UP001198163"/>
    </source>
</evidence>
<dbReference type="Proteomes" id="UP001198163">
    <property type="component" value="Unassembled WGS sequence"/>
</dbReference>
<dbReference type="InterPro" id="IPR025997">
    <property type="entry name" value="SBP_2_dom"/>
</dbReference>
<dbReference type="Pfam" id="PF13407">
    <property type="entry name" value="Peripla_BP_4"/>
    <property type="match status" value="1"/>
</dbReference>
<keyword evidence="6" id="KW-1185">Reference proteome</keyword>
<reference evidence="5" key="1">
    <citation type="submission" date="2021-08" db="EMBL/GenBank/DDBJ databases">
        <title>Comparative analyses of Brucepasteria parasyntrophica and Teretinema zuelzerae.</title>
        <authorList>
            <person name="Song Y."/>
            <person name="Brune A."/>
        </authorList>
    </citation>
    <scope>NUCLEOTIDE SEQUENCE</scope>
    <source>
        <strain evidence="5">DSM 1903</strain>
    </source>
</reference>
<organism evidence="5 6">
    <name type="scientific">Teretinema zuelzerae</name>
    <dbReference type="NCBI Taxonomy" id="156"/>
    <lineage>
        <taxon>Bacteria</taxon>
        <taxon>Pseudomonadati</taxon>
        <taxon>Spirochaetota</taxon>
        <taxon>Spirochaetia</taxon>
        <taxon>Spirochaetales</taxon>
        <taxon>Treponemataceae</taxon>
        <taxon>Teretinema</taxon>
    </lineage>
</organism>
<name>A0AAE3EI30_9SPIR</name>
<dbReference type="AlphaFoldDB" id="A0AAE3EI30"/>
<dbReference type="GO" id="GO:0030313">
    <property type="term" value="C:cell envelope"/>
    <property type="evidence" value="ECO:0007669"/>
    <property type="project" value="UniProtKB-SubCell"/>
</dbReference>
<proteinExistence type="inferred from homology"/>
<evidence type="ECO:0000259" key="4">
    <source>
        <dbReference type="Pfam" id="PF13407"/>
    </source>
</evidence>
<dbReference type="Gene3D" id="3.40.50.2300">
    <property type="match status" value="2"/>
</dbReference>
<evidence type="ECO:0000256" key="3">
    <source>
        <dbReference type="ARBA" id="ARBA00022729"/>
    </source>
</evidence>
<accession>A0AAE3EI30</accession>
<keyword evidence="3" id="KW-0732">Signal</keyword>
<dbReference type="SUPFAM" id="SSF53822">
    <property type="entry name" value="Periplasmic binding protein-like I"/>
    <property type="match status" value="1"/>
</dbReference>
<dbReference type="InterPro" id="IPR028082">
    <property type="entry name" value="Peripla_BP_I"/>
</dbReference>
<dbReference type="PANTHER" id="PTHR46847">
    <property type="entry name" value="D-ALLOSE-BINDING PERIPLASMIC PROTEIN-RELATED"/>
    <property type="match status" value="1"/>
</dbReference>
<dbReference type="RefSeq" id="WP_230753720.1">
    <property type="nucleotide sequence ID" value="NZ_JAINWA010000001.1"/>
</dbReference>
<dbReference type="EMBL" id="JAINWA010000001">
    <property type="protein sequence ID" value="MCD1653993.1"/>
    <property type="molecule type" value="Genomic_DNA"/>
</dbReference>
<evidence type="ECO:0000256" key="2">
    <source>
        <dbReference type="ARBA" id="ARBA00007639"/>
    </source>
</evidence>
<sequence>MKKIVRAGLFLSAVCSLAPFAVSVFLLARLTGEIAGRRGIEPPAALHLALYVPRTRSSSLDALVSAARETAAAEGAALSVHSLDSDGSTLGMAQWTGAQGVIVHPDGGDRVILREMEALRKRGIPVVLVNHSIPSDLPWAFVGANNFDFGKKAGALVSREVRSDPRIVVVYSDKNPAVYSERELVEMGLSTVFSGRSAQLLPSVKTAVNPRDAENVVHELLRQRPEVNVLVFTDAEDTIAGCQALIDLNLVGVVQVIGYGDSPEIRDYIRKGVLNGSLAVNPGPTGAQAVRSLIELARTGYTSSSVDTGIEILSRERTAK</sequence>
<evidence type="ECO:0000256" key="1">
    <source>
        <dbReference type="ARBA" id="ARBA00004196"/>
    </source>
</evidence>
<comment type="caution">
    <text evidence="5">The sequence shown here is derived from an EMBL/GenBank/DDBJ whole genome shotgun (WGS) entry which is preliminary data.</text>
</comment>
<protein>
    <submittedName>
        <fullName evidence="5">Substrate-binding domain-containing protein</fullName>
    </submittedName>
</protein>
<evidence type="ECO:0000313" key="5">
    <source>
        <dbReference type="EMBL" id="MCD1653993.1"/>
    </source>
</evidence>
<dbReference type="PANTHER" id="PTHR46847:SF1">
    <property type="entry name" value="D-ALLOSE-BINDING PERIPLASMIC PROTEIN-RELATED"/>
    <property type="match status" value="1"/>
</dbReference>
<comment type="similarity">
    <text evidence="2">Belongs to the bacterial solute-binding protein 2 family.</text>
</comment>
<feature type="domain" description="Periplasmic binding protein" evidence="4">
    <location>
        <begin position="97"/>
        <end position="298"/>
    </location>
</feature>
<gene>
    <name evidence="5" type="ORF">K7J14_04680</name>
</gene>
<comment type="subcellular location">
    <subcellularLocation>
        <location evidence="1">Cell envelope</location>
    </subcellularLocation>
</comment>
<dbReference type="GO" id="GO:0030246">
    <property type="term" value="F:carbohydrate binding"/>
    <property type="evidence" value="ECO:0007669"/>
    <property type="project" value="UniProtKB-ARBA"/>
</dbReference>